<protein>
    <submittedName>
        <fullName evidence="2">N-acetyltransferase</fullName>
    </submittedName>
</protein>
<dbReference type="PANTHER" id="PTHR47017">
    <property type="entry name" value="ACYL-COA"/>
    <property type="match status" value="1"/>
</dbReference>
<keyword evidence="3" id="KW-1185">Reference proteome</keyword>
<feature type="region of interest" description="Disordered" evidence="1">
    <location>
        <begin position="1"/>
        <end position="20"/>
    </location>
</feature>
<dbReference type="GO" id="GO:0016740">
    <property type="term" value="F:transferase activity"/>
    <property type="evidence" value="ECO:0007669"/>
    <property type="project" value="UniProtKB-KW"/>
</dbReference>
<name>A0A4Q9H5A9_9BURK</name>
<evidence type="ECO:0000313" key="3">
    <source>
        <dbReference type="Proteomes" id="UP000292120"/>
    </source>
</evidence>
<evidence type="ECO:0000256" key="1">
    <source>
        <dbReference type="SAM" id="MobiDB-lite"/>
    </source>
</evidence>
<dbReference type="AlphaFoldDB" id="A0A4Q9H5A9"/>
<evidence type="ECO:0000313" key="2">
    <source>
        <dbReference type="EMBL" id="TBO32974.1"/>
    </source>
</evidence>
<dbReference type="InterPro" id="IPR016181">
    <property type="entry name" value="Acyl_CoA_acyltransferase"/>
</dbReference>
<sequence>MEPFGHSASAHAPRDTAHGEPTWHLQVHDSLQSVSASTWQSLWLRSPQPTPFMHHAWLSALERHGCATPDTGWQPLVLTAHAALPPQAHTTTPAPPQAACVAWLKSHSHGEFVFDWAWAQAYERHGLAYYPKLVVASPFSPVPGSRLLGEHPGARQALLHGLRQLTLQEGWSSAHVLFLDDEERAWATQAEAHASGWMLRRNVQFHWQQPAARWPDMEAFLGSLQRDKRKKIQQERRKVREAGVTVQALQGHEITEADWDFFFTCYANTYHVRGQRPYLNRAFFREVAHTMPEHWLMFTASRQGRPVASALLVCDLPRRTVWGRHWGCVEEVPCLHFELCYYAPLQWCIEHGIDRFEGGAQGEHKMARGFSPVDTWSAHWLADPRFASAVDDFLAREREGVAAYVDELTDRSPFKG</sequence>
<dbReference type="PANTHER" id="PTHR47017:SF1">
    <property type="entry name" value="ACYL-COA"/>
    <property type="match status" value="1"/>
</dbReference>
<dbReference type="OrthoDB" id="9776898at2"/>
<organism evidence="2 3">
    <name type="scientific">Aquabacterium lacunae</name>
    <dbReference type="NCBI Taxonomy" id="2528630"/>
    <lineage>
        <taxon>Bacteria</taxon>
        <taxon>Pseudomonadati</taxon>
        <taxon>Pseudomonadota</taxon>
        <taxon>Betaproteobacteria</taxon>
        <taxon>Burkholderiales</taxon>
        <taxon>Aquabacterium</taxon>
    </lineage>
</organism>
<reference evidence="2 3" key="1">
    <citation type="submission" date="2019-02" db="EMBL/GenBank/DDBJ databases">
        <title>Aquabacterium sp. strain KMB7.</title>
        <authorList>
            <person name="Chen W.-M."/>
        </authorList>
    </citation>
    <scope>NUCLEOTIDE SEQUENCE [LARGE SCALE GENOMIC DNA]</scope>
    <source>
        <strain evidence="2 3">KMB7</strain>
    </source>
</reference>
<accession>A0A4Q9H5A9</accession>
<dbReference type="EMBL" id="SIXI01000002">
    <property type="protein sequence ID" value="TBO32974.1"/>
    <property type="molecule type" value="Genomic_DNA"/>
</dbReference>
<gene>
    <name evidence="2" type="ORF">EYS42_07405</name>
</gene>
<comment type="caution">
    <text evidence="2">The sequence shown here is derived from an EMBL/GenBank/DDBJ whole genome shotgun (WGS) entry which is preliminary data.</text>
</comment>
<keyword evidence="2" id="KW-0808">Transferase</keyword>
<dbReference type="SUPFAM" id="SSF55729">
    <property type="entry name" value="Acyl-CoA N-acyltransferases (Nat)"/>
    <property type="match status" value="1"/>
</dbReference>
<dbReference type="Pfam" id="PF04339">
    <property type="entry name" value="FemAB_like"/>
    <property type="match status" value="1"/>
</dbReference>
<dbReference type="Proteomes" id="UP000292120">
    <property type="component" value="Unassembled WGS sequence"/>
</dbReference>
<proteinExistence type="predicted"/>
<dbReference type="RefSeq" id="WP_130967261.1">
    <property type="nucleotide sequence ID" value="NZ_SIXI01000002.1"/>
</dbReference>
<dbReference type="InterPro" id="IPR007434">
    <property type="entry name" value="FemAB-like"/>
</dbReference>
<dbReference type="Gene3D" id="3.40.630.30">
    <property type="match status" value="1"/>
</dbReference>